<evidence type="ECO:0008006" key="4">
    <source>
        <dbReference type="Google" id="ProtNLM"/>
    </source>
</evidence>
<evidence type="ECO:0000256" key="1">
    <source>
        <dbReference type="SAM" id="Phobius"/>
    </source>
</evidence>
<feature type="transmembrane region" description="Helical" evidence="1">
    <location>
        <begin position="28"/>
        <end position="47"/>
    </location>
</feature>
<dbReference type="PANTHER" id="PTHR36832">
    <property type="entry name" value="SLR1174 PROTEIN-RELATED"/>
    <property type="match status" value="1"/>
</dbReference>
<gene>
    <name evidence="2" type="ORF">COOX1_2003</name>
</gene>
<feature type="transmembrane region" description="Helical" evidence="1">
    <location>
        <begin position="188"/>
        <end position="207"/>
    </location>
</feature>
<dbReference type="Pfam" id="PF06182">
    <property type="entry name" value="ABC2_membrane_6"/>
    <property type="match status" value="1"/>
</dbReference>
<sequence>MTGMSRESLALPGVFIRQAFLKWTAYRTAFWVDVFSRLLQIYVMYTVWSLLYKEKPSAFGALSFEQVFGYAVVGILLGAILSLDEGPHIRIAERVRTGMIAVELMKPISFVRLVALESFGDLAIRVALYAAIPYLFALIVFRIPVPQTPGQAALFLTSLVLSTVVQFFAHFLFGLISFYTLDLVGFQFAYWAMVRFFSGQWIPIYMYPEALKPFLYALPFQAMFATPQSIYVGQLHGWAATMAILIQGIWALVLGGAALWAWRRLQRHVVIQGG</sequence>
<feature type="transmembrane region" description="Helical" evidence="1">
    <location>
        <begin position="67"/>
        <end position="83"/>
    </location>
</feature>
<keyword evidence="1" id="KW-0812">Transmembrane</keyword>
<evidence type="ECO:0000313" key="3">
    <source>
        <dbReference type="Proteomes" id="UP000502196"/>
    </source>
</evidence>
<reference evidence="2 3" key="1">
    <citation type="submission" date="2020-04" db="EMBL/GenBank/DDBJ databases">
        <authorList>
            <person name="Hogendoorn C."/>
        </authorList>
    </citation>
    <scope>NUCLEOTIDE SEQUENCE [LARGE SCALE GENOMIC DNA]</scope>
    <source>
        <strain evidence="2">COOX1</strain>
    </source>
</reference>
<dbReference type="PANTHER" id="PTHR36832:SF1">
    <property type="entry name" value="SLR1174 PROTEIN"/>
    <property type="match status" value="1"/>
</dbReference>
<protein>
    <recommendedName>
        <fullName evidence="4">ABC transporter permease</fullName>
    </recommendedName>
</protein>
<accession>A0A6F9E8G9</accession>
<name>A0A6F9E8G9_9BACL</name>
<evidence type="ECO:0000313" key="2">
    <source>
        <dbReference type="EMBL" id="CAB3393626.1"/>
    </source>
</evidence>
<keyword evidence="1" id="KW-0472">Membrane</keyword>
<dbReference type="Proteomes" id="UP000502196">
    <property type="component" value="Chromosome"/>
</dbReference>
<dbReference type="EMBL" id="LR792683">
    <property type="protein sequence ID" value="CAB3393626.1"/>
    <property type="molecule type" value="Genomic_DNA"/>
</dbReference>
<feature type="transmembrane region" description="Helical" evidence="1">
    <location>
        <begin position="122"/>
        <end position="141"/>
    </location>
</feature>
<feature type="transmembrane region" description="Helical" evidence="1">
    <location>
        <begin position="238"/>
        <end position="262"/>
    </location>
</feature>
<feature type="transmembrane region" description="Helical" evidence="1">
    <location>
        <begin position="153"/>
        <end position="176"/>
    </location>
</feature>
<dbReference type="InterPro" id="IPR010390">
    <property type="entry name" value="ABC-2_transporter-like"/>
</dbReference>
<dbReference type="AlphaFoldDB" id="A0A6F9E8G9"/>
<keyword evidence="1" id="KW-1133">Transmembrane helix</keyword>
<organism evidence="2 3">
    <name type="scientific">Kyrpidia spormannii</name>
    <dbReference type="NCBI Taxonomy" id="2055160"/>
    <lineage>
        <taxon>Bacteria</taxon>
        <taxon>Bacillati</taxon>
        <taxon>Bacillota</taxon>
        <taxon>Bacilli</taxon>
        <taxon>Bacillales</taxon>
        <taxon>Alicyclobacillaceae</taxon>
        <taxon>Kyrpidia</taxon>
    </lineage>
</organism>
<proteinExistence type="predicted"/>